<feature type="compositionally biased region" description="Basic and acidic residues" evidence="8">
    <location>
        <begin position="495"/>
        <end position="525"/>
    </location>
</feature>
<dbReference type="PANTHER" id="PTHR13142:SF1">
    <property type="entry name" value="INNER CENTROMERE PROTEIN"/>
    <property type="match status" value="1"/>
</dbReference>
<evidence type="ECO:0000313" key="10">
    <source>
        <dbReference type="EMBL" id="KAE8144663.1"/>
    </source>
</evidence>
<feature type="compositionally biased region" description="Polar residues" evidence="8">
    <location>
        <begin position="1059"/>
        <end position="1071"/>
    </location>
</feature>
<feature type="domain" description="Inner centromere protein ARK-binding" evidence="9">
    <location>
        <begin position="1258"/>
        <end position="1312"/>
    </location>
</feature>
<dbReference type="Pfam" id="PF03941">
    <property type="entry name" value="INCENP_ARK-bind"/>
    <property type="match status" value="1"/>
</dbReference>
<dbReference type="GO" id="GO:0007059">
    <property type="term" value="P:chromosome segregation"/>
    <property type="evidence" value="ECO:0007669"/>
    <property type="project" value="UniProtKB-KW"/>
</dbReference>
<feature type="compositionally biased region" description="Low complexity" evidence="8">
    <location>
        <begin position="116"/>
        <end position="137"/>
    </location>
</feature>
<feature type="compositionally biased region" description="Polar residues" evidence="8">
    <location>
        <begin position="237"/>
        <end position="260"/>
    </location>
</feature>
<feature type="compositionally biased region" description="Basic and acidic residues" evidence="8">
    <location>
        <begin position="368"/>
        <end position="377"/>
    </location>
</feature>
<dbReference type="Proteomes" id="UP000325780">
    <property type="component" value="Unassembled WGS sequence"/>
</dbReference>
<evidence type="ECO:0000313" key="11">
    <source>
        <dbReference type="Proteomes" id="UP000325780"/>
    </source>
</evidence>
<gene>
    <name evidence="10" type="ORF">BDV25DRAFT_88468</name>
</gene>
<evidence type="ECO:0000256" key="3">
    <source>
        <dbReference type="ARBA" id="ARBA00010042"/>
    </source>
</evidence>
<dbReference type="GO" id="GO:0005819">
    <property type="term" value="C:spindle"/>
    <property type="evidence" value="ECO:0007669"/>
    <property type="project" value="UniProtKB-SubCell"/>
</dbReference>
<dbReference type="PANTHER" id="PTHR13142">
    <property type="entry name" value="INNER CENTROMERE PROTEIN"/>
    <property type="match status" value="1"/>
</dbReference>
<evidence type="ECO:0000256" key="6">
    <source>
        <dbReference type="ARBA" id="ARBA00023212"/>
    </source>
</evidence>
<comment type="similarity">
    <text evidence="3">Belongs to the INCENP family.</text>
</comment>
<feature type="compositionally biased region" description="Low complexity" evidence="8">
    <location>
        <begin position="1075"/>
        <end position="1086"/>
    </location>
</feature>
<feature type="region of interest" description="Disordered" evidence="8">
    <location>
        <begin position="574"/>
        <end position="1279"/>
    </location>
</feature>
<keyword evidence="7" id="KW-0539">Nucleus</keyword>
<evidence type="ECO:0000256" key="2">
    <source>
        <dbReference type="ARBA" id="ARBA00004186"/>
    </source>
</evidence>
<evidence type="ECO:0000256" key="4">
    <source>
        <dbReference type="ARBA" id="ARBA00022490"/>
    </source>
</evidence>
<feature type="compositionally biased region" description="Low complexity" evidence="8">
    <location>
        <begin position="918"/>
        <end position="945"/>
    </location>
</feature>
<dbReference type="EMBL" id="ML742460">
    <property type="protein sequence ID" value="KAE8144663.1"/>
    <property type="molecule type" value="Genomic_DNA"/>
</dbReference>
<feature type="compositionally biased region" description="Basic and acidic residues" evidence="8">
    <location>
        <begin position="296"/>
        <end position="306"/>
    </location>
</feature>
<feature type="compositionally biased region" description="Basic and acidic residues" evidence="8">
    <location>
        <begin position="1012"/>
        <end position="1038"/>
    </location>
</feature>
<feature type="compositionally biased region" description="Low complexity" evidence="8">
    <location>
        <begin position="952"/>
        <end position="971"/>
    </location>
</feature>
<feature type="compositionally biased region" description="Polar residues" evidence="8">
    <location>
        <begin position="473"/>
        <end position="483"/>
    </location>
</feature>
<keyword evidence="5" id="KW-0159">Chromosome partition</keyword>
<dbReference type="GO" id="GO:0005634">
    <property type="term" value="C:nucleus"/>
    <property type="evidence" value="ECO:0007669"/>
    <property type="project" value="UniProtKB-SubCell"/>
</dbReference>
<feature type="compositionally biased region" description="Basic and acidic residues" evidence="8">
    <location>
        <begin position="885"/>
        <end position="899"/>
    </location>
</feature>
<organism evidence="10 11">
    <name type="scientific">Aspergillus avenaceus</name>
    <dbReference type="NCBI Taxonomy" id="36643"/>
    <lineage>
        <taxon>Eukaryota</taxon>
        <taxon>Fungi</taxon>
        <taxon>Dikarya</taxon>
        <taxon>Ascomycota</taxon>
        <taxon>Pezizomycotina</taxon>
        <taxon>Eurotiomycetes</taxon>
        <taxon>Eurotiomycetidae</taxon>
        <taxon>Eurotiales</taxon>
        <taxon>Aspergillaceae</taxon>
        <taxon>Aspergillus</taxon>
        <taxon>Aspergillus subgen. Circumdati</taxon>
    </lineage>
</organism>
<feature type="compositionally biased region" description="Polar residues" evidence="8">
    <location>
        <begin position="204"/>
        <end position="215"/>
    </location>
</feature>
<feature type="compositionally biased region" description="Basic and acidic residues" evidence="8">
    <location>
        <begin position="745"/>
        <end position="757"/>
    </location>
</feature>
<feature type="compositionally biased region" description="Basic and acidic residues" evidence="8">
    <location>
        <begin position="1045"/>
        <end position="1058"/>
    </location>
</feature>
<proteinExistence type="inferred from homology"/>
<evidence type="ECO:0000256" key="7">
    <source>
        <dbReference type="ARBA" id="ARBA00023242"/>
    </source>
</evidence>
<feature type="compositionally biased region" description="Basic residues" evidence="8">
    <location>
        <begin position="70"/>
        <end position="81"/>
    </location>
</feature>
<dbReference type="OrthoDB" id="6123at2759"/>
<keyword evidence="4" id="KW-0963">Cytoplasm</keyword>
<feature type="compositionally biased region" description="Acidic residues" evidence="8">
    <location>
        <begin position="1261"/>
        <end position="1270"/>
    </location>
</feature>
<feature type="compositionally biased region" description="Basic and acidic residues" evidence="8">
    <location>
        <begin position="776"/>
        <end position="834"/>
    </location>
</feature>
<name>A0A5N6TE63_ASPAV</name>
<keyword evidence="6" id="KW-0206">Cytoskeleton</keyword>
<feature type="compositionally biased region" description="Polar residues" evidence="8">
    <location>
        <begin position="1186"/>
        <end position="1196"/>
    </location>
</feature>
<feature type="compositionally biased region" description="Basic and acidic residues" evidence="8">
    <location>
        <begin position="138"/>
        <end position="148"/>
    </location>
</feature>
<feature type="compositionally biased region" description="Polar residues" evidence="8">
    <location>
        <begin position="671"/>
        <end position="699"/>
    </location>
</feature>
<protein>
    <recommendedName>
        <fullName evidence="9">Inner centromere protein ARK-binding domain-containing protein</fullName>
    </recommendedName>
</protein>
<dbReference type="InterPro" id="IPR005635">
    <property type="entry name" value="Inner_centromere_prot_ARK-bd"/>
</dbReference>
<evidence type="ECO:0000259" key="9">
    <source>
        <dbReference type="Pfam" id="PF03941"/>
    </source>
</evidence>
<evidence type="ECO:0000256" key="5">
    <source>
        <dbReference type="ARBA" id="ARBA00022829"/>
    </source>
</evidence>
<feature type="compositionally biased region" description="Basic and acidic residues" evidence="8">
    <location>
        <begin position="339"/>
        <end position="355"/>
    </location>
</feature>
<feature type="region of interest" description="Disordered" evidence="8">
    <location>
        <begin position="68"/>
        <end position="536"/>
    </location>
</feature>
<feature type="compositionally biased region" description="Basic and acidic residues" evidence="8">
    <location>
        <begin position="651"/>
        <end position="661"/>
    </location>
</feature>
<keyword evidence="11" id="KW-1185">Reference proteome</keyword>
<comment type="subcellular location">
    <subcellularLocation>
        <location evidence="2">Cytoplasm</location>
        <location evidence="2">Cytoskeleton</location>
        <location evidence="2">Spindle</location>
    </subcellularLocation>
    <subcellularLocation>
        <location evidence="1">Nucleus</location>
    </subcellularLocation>
</comment>
<feature type="compositionally biased region" description="Basic and acidic residues" evidence="8">
    <location>
        <begin position="315"/>
        <end position="326"/>
    </location>
</feature>
<feature type="compositionally biased region" description="Basic and acidic residues" evidence="8">
    <location>
        <begin position="159"/>
        <end position="185"/>
    </location>
</feature>
<feature type="compositionally biased region" description="Acidic residues" evidence="8">
    <location>
        <begin position="224"/>
        <end position="234"/>
    </location>
</feature>
<accession>A0A5N6TE63</accession>
<feature type="compositionally biased region" description="Basic and acidic residues" evidence="8">
    <location>
        <begin position="981"/>
        <end position="1005"/>
    </location>
</feature>
<evidence type="ECO:0000256" key="8">
    <source>
        <dbReference type="SAM" id="MobiDB-lite"/>
    </source>
</evidence>
<sequence length="1360" mass="150126">MAASGARAQKPVGSAAWISTEKENFTNLVDQEMEEVEYPVRHEMDWLNEHMAEIFSNNQFNFTEAFKTPGKLRGKTPRTIRKRDPNENRVPLSEIFSASHKKFENKFSSPAHRSPAKQVAPLPAPAPATAATPSKAKQSAEKPTEKPIENPAKTPAETPAEKPAEKFAEKPVEKLAEQPAEKPVEKPLQPQQPQPQQPQYPDLSKNNNSFATYNPDSGYHGMPDEAEEEEEDDVVLTQVQPESQASTQPADSQPSDSEPISTEVREHRSSPSRRTTGASFHSAREDVQRGNTAEPMHVDSDPESAKEPTPQPQRIAKEPESEKEPEPQSEPEDQPVAKQDVEVGNHEPIEPELKEPSPAAPISQPETTQKEQEKEQGDEPVAENKSSPVKVPAEDLKSDQDEDNTEDAAKDDMAVDDDLDDIGSPSDGSTPERPPVRKSSLSFASLPAREPLMKKSLGGSRISRTSHIDIPKLNNTGGSSFLGRQTGGHRNTHAALEENPAHNEKMDVDDNREGSHDDKDEEQRTSKIHNKSSTQLLHEKISMLGKLQPSRPTKSIPAVQGLPTAQVIYPELPTAKADAKPEASQKSWETPAPDPMESEDDDWIKPLSSPLKANFPRGQVADLTEKRSVHGANKTTDNDAPVAQESVTLEESARSTAKEGLEAVLGKYTTPLHSSPQRPSHQKTASTSNVDNHVSTTPVGSPLAQDGLVSASKSRLHSIVRSAKGLFTNTGGVAAAARMEASSPDETRVPRCERADSEATSGKKPQPTRAPSPPRQEGRRTRSSTEREEKRRQKEREDRQREDEELIEKARLQEKQRAAQLKAGREKLSTEIESRGPSVAPAALPSPQKMPQLQKHSSRDPEPSYEATSHPPARPSVSQQQSTKQNDRRPVKPTREALQKPKPQPVSIRVGSALSRQIPMASSSVSSIAESSISAPTPASASKPPTLKKKASNQSLHTASSTSSFKSSVSSQAQRKAQLASERKREQEERERRREEQRRDLERKRVAQQQQEEARRQEMRSRAEADRRERLAAEDPKKAAQMQAIEKRRLENAKRLERQGSQQPADRTSTLPLERPASQAARPASRLGSIQPFGRTINPPQPNPAKPPKRGLDEEASHRPVAPKPGAMQPSGETKRRRTEDEHNPVLRPTMAPPIRQSNIRKESILRKPTKPSLYGHPQPTAAHQAGSSILKTAQPQRPAHPMDMAKYTTGKIPFAEPSNAQPQPATHKTPVASSSSKKGPAKPSPHYPNGENIHLPEIATDSEDEDSDSEMLPVPKWAQPRELESLLRQQEGMEADSIFGPIAPFSLEETFKADKRIKKFRERTSSANWAGTDALTQDEIRKDLAERQRLRLNGGWSYN</sequence>
<reference evidence="10 11" key="1">
    <citation type="submission" date="2019-04" db="EMBL/GenBank/DDBJ databases">
        <title>Friends and foes A comparative genomics study of 23 Aspergillus species from section Flavi.</title>
        <authorList>
            <consortium name="DOE Joint Genome Institute"/>
            <person name="Kjaerbolling I."/>
            <person name="Vesth T."/>
            <person name="Frisvad J.C."/>
            <person name="Nybo J.L."/>
            <person name="Theobald S."/>
            <person name="Kildgaard S."/>
            <person name="Isbrandt T."/>
            <person name="Kuo A."/>
            <person name="Sato A."/>
            <person name="Lyhne E.K."/>
            <person name="Kogle M.E."/>
            <person name="Wiebenga A."/>
            <person name="Kun R.S."/>
            <person name="Lubbers R.J."/>
            <person name="Makela M.R."/>
            <person name="Barry K."/>
            <person name="Chovatia M."/>
            <person name="Clum A."/>
            <person name="Daum C."/>
            <person name="Haridas S."/>
            <person name="He G."/>
            <person name="LaButti K."/>
            <person name="Lipzen A."/>
            <person name="Mondo S."/>
            <person name="Riley R."/>
            <person name="Salamov A."/>
            <person name="Simmons B.A."/>
            <person name="Magnuson J.K."/>
            <person name="Henrissat B."/>
            <person name="Mortensen U.H."/>
            <person name="Larsen T.O."/>
            <person name="Devries R.P."/>
            <person name="Grigoriev I.V."/>
            <person name="Machida M."/>
            <person name="Baker S.E."/>
            <person name="Andersen M.R."/>
        </authorList>
    </citation>
    <scope>NUCLEOTIDE SEQUENCE [LARGE SCALE GENOMIC DNA]</scope>
    <source>
        <strain evidence="10 11">IBT 18842</strain>
    </source>
</reference>
<evidence type="ECO:0000256" key="1">
    <source>
        <dbReference type="ARBA" id="ARBA00004123"/>
    </source>
</evidence>